<proteinExistence type="predicted"/>
<dbReference type="Pfam" id="PF13860">
    <property type="entry name" value="FlgD_ig"/>
    <property type="match status" value="1"/>
</dbReference>
<evidence type="ECO:0000256" key="1">
    <source>
        <dbReference type="SAM" id="MobiDB-lite"/>
    </source>
</evidence>
<sequence length="320" mass="35319">MSSRRTSGAKSHSDSSCLEDMTLLIVALLFSQPTPASPKPESTAARPAPNADQHAIGEEVIKGETEVKIEDTKLFLPPQIDPFSPVNELLTPESYVLDEALHYSVDSLTIPQYFAHSSFLRIPTERNFIYGDMMVFLPTFEQRVSTWDLEVSNSLGEAVRRIARKGQPPAVITWDGKTDSGEPIAPGEVYSFTFNAYDAQGNQTRIPGTPQRVNGLVQEAGGEWVVSIAADMIFTEGGAQLLERATPRLDEAANVVKEKLKSQVVVYVYTELERLSAERCRVIEAELNRRVVLPPGALSVVPRFVPGLQPKLSKIEIRIL</sequence>
<feature type="domain" description="FlgD/Vpr Ig-like" evidence="2">
    <location>
        <begin position="139"/>
        <end position="198"/>
    </location>
</feature>
<name>A0A937XJC4_UNCW3</name>
<dbReference type="Gene3D" id="2.60.40.4070">
    <property type="match status" value="1"/>
</dbReference>
<dbReference type="AlphaFoldDB" id="A0A937XJC4"/>
<dbReference type="EMBL" id="VGIR01000136">
    <property type="protein sequence ID" value="MBM3332783.1"/>
    <property type="molecule type" value="Genomic_DNA"/>
</dbReference>
<comment type="caution">
    <text evidence="3">The sequence shown here is derived from an EMBL/GenBank/DDBJ whole genome shotgun (WGS) entry which is preliminary data.</text>
</comment>
<organism evidence="3 4">
    <name type="scientific">candidate division WOR-3 bacterium</name>
    <dbReference type="NCBI Taxonomy" id="2052148"/>
    <lineage>
        <taxon>Bacteria</taxon>
        <taxon>Bacteria division WOR-3</taxon>
    </lineage>
</organism>
<dbReference type="Proteomes" id="UP000779900">
    <property type="component" value="Unassembled WGS sequence"/>
</dbReference>
<reference evidence="3" key="1">
    <citation type="submission" date="2019-03" db="EMBL/GenBank/DDBJ databases">
        <title>Lake Tanganyika Metagenome-Assembled Genomes (MAGs).</title>
        <authorList>
            <person name="Tran P."/>
        </authorList>
    </citation>
    <scope>NUCLEOTIDE SEQUENCE</scope>
    <source>
        <strain evidence="3">K_DeepCast_150m_m2_040</strain>
    </source>
</reference>
<evidence type="ECO:0000259" key="2">
    <source>
        <dbReference type="Pfam" id="PF13860"/>
    </source>
</evidence>
<evidence type="ECO:0000313" key="3">
    <source>
        <dbReference type="EMBL" id="MBM3332783.1"/>
    </source>
</evidence>
<dbReference type="InterPro" id="IPR025965">
    <property type="entry name" value="FlgD/Vpr_Ig-like"/>
</dbReference>
<protein>
    <recommendedName>
        <fullName evidence="2">FlgD/Vpr Ig-like domain-containing protein</fullName>
    </recommendedName>
</protein>
<evidence type="ECO:0000313" key="4">
    <source>
        <dbReference type="Proteomes" id="UP000779900"/>
    </source>
</evidence>
<feature type="region of interest" description="Disordered" evidence="1">
    <location>
        <begin position="34"/>
        <end position="53"/>
    </location>
</feature>
<accession>A0A937XJC4</accession>
<gene>
    <name evidence="3" type="ORF">FJY68_13210</name>
</gene>